<sequence length="255" mass="28623">METQHAATGKPAWVERVLMRCPGQCAVCRAWSTARVCADCLLRYARPAPRCWTCAARLPPELSGRREAKCGRCLREPPPLDRTVAALDYSFPWDGLLQHYKFHQALDLRETLLERLQQALSIAQVEPPDWLLPVPLAPERLKERGYNQSYELARALARRRKLACDAHLLLRVRSTTQQARLPLQERGHNVKQAFAVEPGRLADLRGSHVAVLDDVMTSGATVFEIARVLRQAGAAHVEAWVVARTPEGGSDSIRR</sequence>
<dbReference type="InterPro" id="IPR029057">
    <property type="entry name" value="PRTase-like"/>
</dbReference>
<name>A0A2N8KWJ0_9BURK</name>
<dbReference type="Gene3D" id="3.40.50.2020">
    <property type="match status" value="1"/>
</dbReference>
<dbReference type="RefSeq" id="WP_102767729.1">
    <property type="nucleotide sequence ID" value="NZ_POSP01000003.1"/>
</dbReference>
<evidence type="ECO:0000259" key="2">
    <source>
        <dbReference type="Pfam" id="PF00156"/>
    </source>
</evidence>
<protein>
    <recommendedName>
        <fullName evidence="2">Phosphoribosyltransferase domain-containing protein</fullName>
    </recommendedName>
</protein>
<dbReference type="CDD" id="cd06223">
    <property type="entry name" value="PRTases_typeI"/>
    <property type="match status" value="1"/>
</dbReference>
<dbReference type="InterPro" id="IPR051910">
    <property type="entry name" value="ComF/GntX_DNA_util-trans"/>
</dbReference>
<evidence type="ECO:0000313" key="4">
    <source>
        <dbReference type="Proteomes" id="UP000235916"/>
    </source>
</evidence>
<dbReference type="PANTHER" id="PTHR47505">
    <property type="entry name" value="DNA UTILIZATION PROTEIN YHGH"/>
    <property type="match status" value="1"/>
</dbReference>
<evidence type="ECO:0000313" key="3">
    <source>
        <dbReference type="EMBL" id="PND37810.1"/>
    </source>
</evidence>
<feature type="domain" description="Phosphoribosyltransferase" evidence="2">
    <location>
        <begin position="193"/>
        <end position="249"/>
    </location>
</feature>
<dbReference type="InterPro" id="IPR000836">
    <property type="entry name" value="PRTase_dom"/>
</dbReference>
<dbReference type="Pfam" id="PF00156">
    <property type="entry name" value="Pribosyltran"/>
    <property type="match status" value="1"/>
</dbReference>
<reference evidence="3 4" key="1">
    <citation type="submission" date="2018-01" db="EMBL/GenBank/DDBJ databases">
        <title>Draft genome sequence of Paucibacter aquatile CR182 isolated from freshwater of the Nakdong River.</title>
        <authorList>
            <person name="Choi A."/>
            <person name="Chung E.J."/>
        </authorList>
    </citation>
    <scope>NUCLEOTIDE SEQUENCE [LARGE SCALE GENOMIC DNA]</scope>
    <source>
        <strain evidence="3 4">CR182</strain>
    </source>
</reference>
<gene>
    <name evidence="3" type="ORF">C1O66_09925</name>
</gene>
<dbReference type="EMBL" id="POSP01000003">
    <property type="protein sequence ID" value="PND37810.1"/>
    <property type="molecule type" value="Genomic_DNA"/>
</dbReference>
<accession>A0A2N8KWJ0</accession>
<proteinExistence type="inferred from homology"/>
<comment type="caution">
    <text evidence="3">The sequence shown here is derived from an EMBL/GenBank/DDBJ whole genome shotgun (WGS) entry which is preliminary data.</text>
</comment>
<keyword evidence="4" id="KW-1185">Reference proteome</keyword>
<dbReference type="AlphaFoldDB" id="A0A2N8KWJ0"/>
<evidence type="ECO:0000256" key="1">
    <source>
        <dbReference type="ARBA" id="ARBA00008007"/>
    </source>
</evidence>
<dbReference type="SUPFAM" id="SSF53271">
    <property type="entry name" value="PRTase-like"/>
    <property type="match status" value="1"/>
</dbReference>
<dbReference type="Proteomes" id="UP000235916">
    <property type="component" value="Unassembled WGS sequence"/>
</dbReference>
<dbReference type="PANTHER" id="PTHR47505:SF1">
    <property type="entry name" value="DNA UTILIZATION PROTEIN YHGH"/>
    <property type="match status" value="1"/>
</dbReference>
<organism evidence="3 4">
    <name type="scientific">Kinneretia aquatilis</name>
    <dbReference type="NCBI Taxonomy" id="2070761"/>
    <lineage>
        <taxon>Bacteria</taxon>
        <taxon>Pseudomonadati</taxon>
        <taxon>Pseudomonadota</taxon>
        <taxon>Betaproteobacteria</taxon>
        <taxon>Burkholderiales</taxon>
        <taxon>Sphaerotilaceae</taxon>
        <taxon>Roseateles</taxon>
    </lineage>
</organism>
<comment type="similarity">
    <text evidence="1">Belongs to the ComF/GntX family.</text>
</comment>